<dbReference type="PROSITE" id="PS01050">
    <property type="entry name" value="YJEF_C_2"/>
    <property type="match status" value="1"/>
</dbReference>
<sequence>MQQPVYHSREVQAWEQRWFNQQNSDYGLMQQAAWAISQRLMVLLQQQFKHSICIAVCCGAGNNAGDGYLVAKYLHQAGYCVDVYSTELGDSASLVKAYREANTSGIDIFSAFEFHHAYDVYIDALFGIGLNRTLDEDWQTIIHSINRQSGFKVAIDIPSGLHANTGQVLPCAVKADITYTVLGLKAGLLTGQGKEYASQVEVIPLIPIDDELKTLAYLSPKSIQLPKREAFGHKGSYGHVLIVGGHADMGGAVMMAAEAAFSAGAGKVSIVCDAKHHMATLARSPNIMLRDINALDHYMIQQLINQVDAVSFGMGLGRDAWSEQQFLNWFPHLNQSKVELVLDADALWFLALHPVQLKTHTYATPHPGEAAKLLDKQTSDVESDRIQAIYDLQQRYAGEWVLKGAGSLILQDKLWMCTAGNAGMATGGMGDVLAGMIASLKAQFHEQIELHQIVTLHALAGDHLAKSGMRGVQAHHMNEAVYHVVNHALEI</sequence>
<feature type="binding site" evidence="17">
    <location>
        <position position="430"/>
    </location>
    <ligand>
        <name>AMP</name>
        <dbReference type="ChEBI" id="CHEBI:456215"/>
    </ligand>
</feature>
<proteinExistence type="inferred from homology"/>
<dbReference type="EMBL" id="CP049801">
    <property type="protein sequence ID" value="QIO06124.1"/>
    <property type="molecule type" value="Genomic_DNA"/>
</dbReference>
<dbReference type="Proteomes" id="UP000502297">
    <property type="component" value="Chromosome"/>
</dbReference>
<reference evidence="21 22" key="1">
    <citation type="submission" date="2020-03" db="EMBL/GenBank/DDBJ databases">
        <authorList>
            <person name="Zhu W."/>
        </authorList>
    </citation>
    <scope>NUCLEOTIDE SEQUENCE [LARGE SCALE GENOMIC DNA]</scope>
    <source>
        <strain evidence="21 22">323-1</strain>
    </source>
</reference>
<comment type="subunit">
    <text evidence="17">Homotetramer.</text>
</comment>
<feature type="binding site" evidence="17">
    <location>
        <position position="252"/>
    </location>
    <ligand>
        <name>(6S)-NADPHX</name>
        <dbReference type="ChEBI" id="CHEBI:64076"/>
    </ligand>
</feature>
<keyword evidence="9 18" id="KW-0630">Potassium</keyword>
<evidence type="ECO:0000256" key="13">
    <source>
        <dbReference type="ARBA" id="ARBA00023268"/>
    </source>
</evidence>
<comment type="function">
    <text evidence="14 18">Bifunctional enzyme that catalyzes the epimerization of the S- and R-forms of NAD(P)HX and the dehydration of the S-form of NAD(P)HX at the expense of ADP, which is converted to AMP. This allows the repair of both epimers of NAD(P)HX, a damaged form of NAD(P)H that is a result of enzymatic or heat-dependent hydration.</text>
</comment>
<dbReference type="GO" id="GO:0110051">
    <property type="term" value="P:metabolite repair"/>
    <property type="evidence" value="ECO:0007669"/>
    <property type="project" value="TreeGrafter"/>
</dbReference>
<evidence type="ECO:0000313" key="22">
    <source>
        <dbReference type="Proteomes" id="UP000502297"/>
    </source>
</evidence>
<gene>
    <name evidence="17" type="primary">nnrD</name>
    <name evidence="21" type="ORF">G8E00_09230</name>
</gene>
<comment type="cofactor">
    <cofactor evidence="18">
        <name>K(+)</name>
        <dbReference type="ChEBI" id="CHEBI:29103"/>
    </cofactor>
    <text evidence="18">Binds 1 potassium ion per subunit.</text>
</comment>
<protein>
    <recommendedName>
        <fullName evidence="17">ADP-dependent (S)-NAD(P)H-hydrate dehydratase</fullName>
        <ecNumber evidence="17">4.2.1.136</ecNumber>
    </recommendedName>
    <alternativeName>
        <fullName evidence="17">ADP-dependent NAD(P)HX dehydratase</fullName>
    </alternativeName>
</protein>
<dbReference type="AlphaFoldDB" id="A0A6G8RW37"/>
<evidence type="ECO:0000256" key="4">
    <source>
        <dbReference type="ARBA" id="ARBA00009524"/>
    </source>
</evidence>
<dbReference type="PANTHER" id="PTHR12592:SF0">
    <property type="entry name" value="ATP-DEPENDENT (S)-NAD(P)H-HYDRATE DEHYDRATASE"/>
    <property type="match status" value="1"/>
</dbReference>
<dbReference type="Gene3D" id="3.40.1190.20">
    <property type="match status" value="1"/>
</dbReference>
<dbReference type="InterPro" id="IPR029056">
    <property type="entry name" value="Ribokinase-like"/>
</dbReference>
<dbReference type="InterPro" id="IPR036652">
    <property type="entry name" value="YjeF_N_dom_sf"/>
</dbReference>
<keyword evidence="13" id="KW-0511">Multifunctional enzyme</keyword>
<comment type="similarity">
    <text evidence="17">Belongs to the NnrD/CARKD family.</text>
</comment>
<evidence type="ECO:0000256" key="14">
    <source>
        <dbReference type="ARBA" id="ARBA00025153"/>
    </source>
</evidence>
<keyword evidence="8 17" id="KW-0521">NADP</keyword>
<comment type="catalytic activity">
    <reaction evidence="15 17 18">
        <text>(6S)-NADHX + ADP = AMP + phosphate + NADH + H(+)</text>
        <dbReference type="Rhea" id="RHEA:32223"/>
        <dbReference type="ChEBI" id="CHEBI:15378"/>
        <dbReference type="ChEBI" id="CHEBI:43474"/>
        <dbReference type="ChEBI" id="CHEBI:57945"/>
        <dbReference type="ChEBI" id="CHEBI:64074"/>
        <dbReference type="ChEBI" id="CHEBI:456215"/>
        <dbReference type="ChEBI" id="CHEBI:456216"/>
        <dbReference type="EC" id="4.2.1.136"/>
    </reaction>
</comment>
<comment type="catalytic activity">
    <reaction evidence="2 18">
        <text>(6R)-NADPHX = (6S)-NADPHX</text>
        <dbReference type="Rhea" id="RHEA:32227"/>
        <dbReference type="ChEBI" id="CHEBI:64076"/>
        <dbReference type="ChEBI" id="CHEBI:64077"/>
        <dbReference type="EC" id="5.1.99.6"/>
    </reaction>
</comment>
<dbReference type="HAMAP" id="MF_01965">
    <property type="entry name" value="NADHX_dehydratase"/>
    <property type="match status" value="1"/>
</dbReference>
<organism evidence="21 22">
    <name type="scientific">Acinetobacter shaoyimingii</name>
    <dbReference type="NCBI Taxonomy" id="2715164"/>
    <lineage>
        <taxon>Bacteria</taxon>
        <taxon>Pseudomonadati</taxon>
        <taxon>Pseudomonadota</taxon>
        <taxon>Gammaproteobacteria</taxon>
        <taxon>Moraxellales</taxon>
        <taxon>Moraxellaceae</taxon>
        <taxon>Acinetobacter</taxon>
    </lineage>
</organism>
<evidence type="ECO:0000256" key="3">
    <source>
        <dbReference type="ARBA" id="ARBA00006001"/>
    </source>
</evidence>
<comment type="similarity">
    <text evidence="3 18">In the N-terminal section; belongs to the NnrE/AIBP family.</text>
</comment>
<dbReference type="RefSeq" id="WP_166223934.1">
    <property type="nucleotide sequence ID" value="NZ_CP049801.1"/>
</dbReference>
<keyword evidence="12 17" id="KW-0456">Lyase</keyword>
<evidence type="ECO:0000256" key="2">
    <source>
        <dbReference type="ARBA" id="ARBA00000909"/>
    </source>
</evidence>
<evidence type="ECO:0000256" key="1">
    <source>
        <dbReference type="ARBA" id="ARBA00000013"/>
    </source>
</evidence>
<dbReference type="Pfam" id="PF01256">
    <property type="entry name" value="Carb_kinase"/>
    <property type="match status" value="1"/>
</dbReference>
<feature type="binding site" evidence="17">
    <location>
        <begin position="403"/>
        <end position="407"/>
    </location>
    <ligand>
        <name>AMP</name>
        <dbReference type="ChEBI" id="CHEBI:456215"/>
    </ligand>
</feature>
<dbReference type="EC" id="4.2.1.136" evidence="17"/>
<dbReference type="GO" id="GO:0052855">
    <property type="term" value="F:ADP-dependent NAD(P)H-hydrate dehydratase activity"/>
    <property type="evidence" value="ECO:0007669"/>
    <property type="project" value="UniProtKB-UniRule"/>
</dbReference>
<comment type="function">
    <text evidence="17">Catalyzes the dehydration of the S-form of NAD(P)HX at the expense of ADP, which is converted to AMP. Together with NAD(P)HX epimerase, which catalyzes the epimerization of the S- and R-forms, the enzyme allows the repair of both epimers of NAD(P)HX, a damaged form of NAD(P)H that is a result of enzymatic or heat-dependent hydration.</text>
</comment>
<dbReference type="GO" id="GO:0005524">
    <property type="term" value="F:ATP binding"/>
    <property type="evidence" value="ECO:0007669"/>
    <property type="project" value="UniProtKB-UniRule"/>
</dbReference>
<feature type="binding site" evidence="17">
    <location>
        <position position="366"/>
    </location>
    <ligand>
        <name>(6S)-NADPHX</name>
        <dbReference type="ChEBI" id="CHEBI:64076"/>
    </ligand>
</feature>
<dbReference type="PROSITE" id="PS51385">
    <property type="entry name" value="YJEF_N"/>
    <property type="match status" value="1"/>
</dbReference>
<dbReference type="PANTHER" id="PTHR12592">
    <property type="entry name" value="ATP-DEPENDENT (S)-NAD(P)H-HYDRATE DEHYDRATASE FAMILY MEMBER"/>
    <property type="match status" value="1"/>
</dbReference>
<evidence type="ECO:0000256" key="10">
    <source>
        <dbReference type="ARBA" id="ARBA00023027"/>
    </source>
</evidence>
<dbReference type="SUPFAM" id="SSF53613">
    <property type="entry name" value="Ribokinase-like"/>
    <property type="match status" value="1"/>
</dbReference>
<evidence type="ECO:0000256" key="9">
    <source>
        <dbReference type="ARBA" id="ARBA00022958"/>
    </source>
</evidence>
<dbReference type="InterPro" id="IPR017953">
    <property type="entry name" value="Carbohydrate_kinase_pred_CS"/>
</dbReference>
<dbReference type="SUPFAM" id="SSF64153">
    <property type="entry name" value="YjeF N-terminal domain-like"/>
    <property type="match status" value="1"/>
</dbReference>
<evidence type="ECO:0000259" key="19">
    <source>
        <dbReference type="PROSITE" id="PS51383"/>
    </source>
</evidence>
<dbReference type="KEGG" id="asha:G8E00_09230"/>
<comment type="catalytic activity">
    <reaction evidence="1 18">
        <text>(6R)-NADHX = (6S)-NADHX</text>
        <dbReference type="Rhea" id="RHEA:32215"/>
        <dbReference type="ChEBI" id="CHEBI:64074"/>
        <dbReference type="ChEBI" id="CHEBI:64075"/>
        <dbReference type="EC" id="5.1.99.6"/>
    </reaction>
</comment>
<dbReference type="NCBIfam" id="TIGR00197">
    <property type="entry name" value="yjeF_nterm"/>
    <property type="match status" value="1"/>
</dbReference>
<evidence type="ECO:0000256" key="7">
    <source>
        <dbReference type="ARBA" id="ARBA00022840"/>
    </source>
</evidence>
<evidence type="ECO:0000256" key="16">
    <source>
        <dbReference type="ARBA" id="ARBA00049209"/>
    </source>
</evidence>
<dbReference type="CDD" id="cd01171">
    <property type="entry name" value="YXKO-related"/>
    <property type="match status" value="1"/>
</dbReference>
<evidence type="ECO:0000256" key="5">
    <source>
        <dbReference type="ARBA" id="ARBA00022723"/>
    </source>
</evidence>
<keyword evidence="10 17" id="KW-0520">NAD</keyword>
<dbReference type="Gene3D" id="3.40.50.10260">
    <property type="entry name" value="YjeF N-terminal domain"/>
    <property type="match status" value="1"/>
</dbReference>
<dbReference type="GO" id="GO:0046496">
    <property type="term" value="P:nicotinamide nucleotide metabolic process"/>
    <property type="evidence" value="ECO:0007669"/>
    <property type="project" value="UniProtKB-UniRule"/>
</dbReference>
<keyword evidence="6 17" id="KW-0547">Nucleotide-binding</keyword>
<feature type="binding site" evidence="17">
    <location>
        <position position="315"/>
    </location>
    <ligand>
        <name>(6S)-NADPHX</name>
        <dbReference type="ChEBI" id="CHEBI:64076"/>
    </ligand>
</feature>
<dbReference type="GO" id="GO:0046872">
    <property type="term" value="F:metal ion binding"/>
    <property type="evidence" value="ECO:0007669"/>
    <property type="project" value="UniProtKB-UniRule"/>
</dbReference>
<dbReference type="InterPro" id="IPR004443">
    <property type="entry name" value="YjeF_N_dom"/>
</dbReference>
<evidence type="ECO:0000256" key="12">
    <source>
        <dbReference type="ARBA" id="ARBA00023239"/>
    </source>
</evidence>
<feature type="domain" description="YjeF C-terminal" evidence="19">
    <location>
        <begin position="217"/>
        <end position="488"/>
    </location>
</feature>
<dbReference type="PIRSF" id="PIRSF017184">
    <property type="entry name" value="Nnr"/>
    <property type="match status" value="1"/>
</dbReference>
<keyword evidence="5 18" id="KW-0479">Metal-binding</keyword>
<dbReference type="GO" id="GO:0052856">
    <property type="term" value="F:NAD(P)HX epimerase activity"/>
    <property type="evidence" value="ECO:0007669"/>
    <property type="project" value="UniProtKB-EC"/>
</dbReference>
<accession>A0A6G8RW37</accession>
<keyword evidence="11 18" id="KW-0413">Isomerase</keyword>
<dbReference type="InterPro" id="IPR000631">
    <property type="entry name" value="CARKD"/>
</dbReference>
<comment type="catalytic activity">
    <reaction evidence="16 17 18">
        <text>(6S)-NADPHX + ADP = AMP + phosphate + NADPH + H(+)</text>
        <dbReference type="Rhea" id="RHEA:32235"/>
        <dbReference type="ChEBI" id="CHEBI:15378"/>
        <dbReference type="ChEBI" id="CHEBI:43474"/>
        <dbReference type="ChEBI" id="CHEBI:57783"/>
        <dbReference type="ChEBI" id="CHEBI:64076"/>
        <dbReference type="ChEBI" id="CHEBI:456215"/>
        <dbReference type="ChEBI" id="CHEBI:456216"/>
        <dbReference type="EC" id="4.2.1.136"/>
    </reaction>
</comment>
<keyword evidence="22" id="KW-1185">Reference proteome</keyword>
<evidence type="ECO:0000256" key="11">
    <source>
        <dbReference type="ARBA" id="ARBA00023235"/>
    </source>
</evidence>
<keyword evidence="7 17" id="KW-0067">ATP-binding</keyword>
<dbReference type="InterPro" id="IPR030677">
    <property type="entry name" value="Nnr"/>
</dbReference>
<comment type="cofactor">
    <cofactor evidence="17">
        <name>Mg(2+)</name>
        <dbReference type="ChEBI" id="CHEBI:18420"/>
    </cofactor>
</comment>
<evidence type="ECO:0000256" key="17">
    <source>
        <dbReference type="HAMAP-Rule" id="MF_01965"/>
    </source>
</evidence>
<feature type="binding site" evidence="17">
    <location>
        <position position="431"/>
    </location>
    <ligand>
        <name>(6S)-NADPHX</name>
        <dbReference type="ChEBI" id="CHEBI:64076"/>
    </ligand>
</feature>
<dbReference type="Pfam" id="PF03853">
    <property type="entry name" value="YjeF_N"/>
    <property type="match status" value="1"/>
</dbReference>
<dbReference type="PROSITE" id="PS51383">
    <property type="entry name" value="YJEF_C_3"/>
    <property type="match status" value="1"/>
</dbReference>
<dbReference type="NCBIfam" id="TIGR00196">
    <property type="entry name" value="yjeF_cterm"/>
    <property type="match status" value="1"/>
</dbReference>
<feature type="domain" description="YjeF N-terminal" evidence="20">
    <location>
        <begin position="11"/>
        <end position="213"/>
    </location>
</feature>
<evidence type="ECO:0000256" key="6">
    <source>
        <dbReference type="ARBA" id="ARBA00022741"/>
    </source>
</evidence>
<evidence type="ECO:0000256" key="18">
    <source>
        <dbReference type="PIRNR" id="PIRNR017184"/>
    </source>
</evidence>
<name>A0A6G8RW37_9GAMM</name>
<evidence type="ECO:0000256" key="15">
    <source>
        <dbReference type="ARBA" id="ARBA00048238"/>
    </source>
</evidence>
<evidence type="ECO:0000313" key="21">
    <source>
        <dbReference type="EMBL" id="QIO06124.1"/>
    </source>
</evidence>
<comment type="similarity">
    <text evidence="4 18">In the C-terminal section; belongs to the NnrD/CARKD family.</text>
</comment>
<evidence type="ECO:0000259" key="20">
    <source>
        <dbReference type="PROSITE" id="PS51385"/>
    </source>
</evidence>
<evidence type="ECO:0000256" key="8">
    <source>
        <dbReference type="ARBA" id="ARBA00022857"/>
    </source>
</evidence>